<accession>A0ABV1EIK1</accession>
<evidence type="ECO:0000313" key="4">
    <source>
        <dbReference type="EMBL" id="MEQ2454395.1"/>
    </source>
</evidence>
<dbReference type="RefSeq" id="WP_021943605.1">
    <property type="nucleotide sequence ID" value="NZ_JBBNFM010000006.1"/>
</dbReference>
<feature type="domain" description="VWFA" evidence="3">
    <location>
        <begin position="231"/>
        <end position="412"/>
    </location>
</feature>
<dbReference type="CDD" id="cd01465">
    <property type="entry name" value="vWA_subgroup"/>
    <property type="match status" value="1"/>
</dbReference>
<dbReference type="Gene3D" id="3.40.50.410">
    <property type="entry name" value="von Willebrand factor, type A domain"/>
    <property type="match status" value="1"/>
</dbReference>
<reference evidence="4 5" key="1">
    <citation type="submission" date="2024-04" db="EMBL/GenBank/DDBJ databases">
        <title>Human intestinal bacterial collection.</title>
        <authorList>
            <person name="Pauvert C."/>
            <person name="Hitch T.C.A."/>
            <person name="Clavel T."/>
        </authorList>
    </citation>
    <scope>NUCLEOTIDE SEQUENCE [LARGE SCALE GENOMIC DNA]</scope>
    <source>
        <strain evidence="4 5">CLA-AA-H141</strain>
    </source>
</reference>
<dbReference type="Pfam" id="PF12034">
    <property type="entry name" value="YfbK_C"/>
    <property type="match status" value="1"/>
</dbReference>
<dbReference type="InterPro" id="IPR002035">
    <property type="entry name" value="VWF_A"/>
</dbReference>
<dbReference type="PANTHER" id="PTHR10579">
    <property type="entry name" value="CALCIUM-ACTIVATED CHLORIDE CHANNEL REGULATOR"/>
    <property type="match status" value="1"/>
</dbReference>
<gene>
    <name evidence="4" type="ORF">AAAT04_10130</name>
</gene>
<feature type="chain" id="PRO_5047339814" evidence="2">
    <location>
        <begin position="23"/>
        <end position="611"/>
    </location>
</feature>
<comment type="caution">
    <text evidence="4">The sequence shown here is derived from an EMBL/GenBank/DDBJ whole genome shotgun (WGS) entry which is preliminary data.</text>
</comment>
<dbReference type="InterPro" id="IPR036465">
    <property type="entry name" value="vWFA_dom_sf"/>
</dbReference>
<dbReference type="PANTHER" id="PTHR10579:SF43">
    <property type="entry name" value="ZINC FINGER (C3HC4-TYPE RING FINGER) FAMILY PROTEIN"/>
    <property type="match status" value="1"/>
</dbReference>
<keyword evidence="5" id="KW-1185">Reference proteome</keyword>
<feature type="compositionally biased region" description="Basic and acidic residues" evidence="1">
    <location>
        <begin position="34"/>
        <end position="53"/>
    </location>
</feature>
<dbReference type="PROSITE" id="PS50234">
    <property type="entry name" value="VWFA"/>
    <property type="match status" value="1"/>
</dbReference>
<dbReference type="InterPro" id="IPR051266">
    <property type="entry name" value="CLCR"/>
</dbReference>
<evidence type="ECO:0000256" key="2">
    <source>
        <dbReference type="SAM" id="SignalP"/>
    </source>
</evidence>
<dbReference type="EMBL" id="JBBNFM010000006">
    <property type="protein sequence ID" value="MEQ2454395.1"/>
    <property type="molecule type" value="Genomic_DNA"/>
</dbReference>
<feature type="region of interest" description="Disordered" evidence="1">
    <location>
        <begin position="29"/>
        <end position="53"/>
    </location>
</feature>
<evidence type="ECO:0000256" key="1">
    <source>
        <dbReference type="SAM" id="MobiDB-lite"/>
    </source>
</evidence>
<sequence>MRKIRRMVSVVMISCMMAGCLAGCGSGKETGGTHGERQGTESRSGTERESIAERYRQKAIKEEFEENIAESGQSQQNMAVSEGIEEGAYDSAVSAADTYNSVTDSASNSEYAKIGYGESGYDTREYDYQEEHRFVSTKDFPLSTFAADCDTASYSNIRSYIEEGMLPPAGAVRVEEMINYFDYDYVSGPEAGKKFAVYTEYADCPWNKDTKLMMVGLNTAAIDMSEKKASNLVFLIDTSGSMYEENKLPLAQKAFKMLAENLDENDRISIVTYAGSDTVVLNGVAGSEAYTICEALDSLEASGSTNGSAGLITAYEIAEQQFIKDGNNRVILATDGDLNVGLTSESDLVGLITEEKDSGIFLSVLGFGSDNLKDNKLEALADHGNGNYSYLDSVYEAKKVLVDEMGGILYTVAKDVKMQIEFNPEQVKGYRQIGYENRTLSAEDFADDTVDGGEIGAGHVVTALYEVVPVDSEFDVPEAETKYTSKKQSTNYSGELATVNIRYKEPDRDKSTLETAVIKAESGQKGMSHDLSFASAVAVYGMLLTDSAYKGIATYKMVEELAEAGITVQTDERNMAQASNDQLYRSQFLELVRKTEKIPQREPAAQMWQCD</sequence>
<protein>
    <submittedName>
        <fullName evidence="4">VWA domain-containing protein</fullName>
    </submittedName>
</protein>
<dbReference type="Proteomes" id="UP001482186">
    <property type="component" value="Unassembled WGS sequence"/>
</dbReference>
<dbReference type="SUPFAM" id="SSF53300">
    <property type="entry name" value="vWA-like"/>
    <property type="match status" value="1"/>
</dbReference>
<dbReference type="InterPro" id="IPR022156">
    <property type="entry name" value="Uncharacterised_YfbK_N"/>
</dbReference>
<dbReference type="SMART" id="SM00327">
    <property type="entry name" value="VWA"/>
    <property type="match status" value="1"/>
</dbReference>
<evidence type="ECO:0000313" key="5">
    <source>
        <dbReference type="Proteomes" id="UP001482186"/>
    </source>
</evidence>
<organism evidence="4 5">
    <name type="scientific">Coprococcus ammoniilyticus</name>
    <dbReference type="NCBI Taxonomy" id="2981785"/>
    <lineage>
        <taxon>Bacteria</taxon>
        <taxon>Bacillati</taxon>
        <taxon>Bacillota</taxon>
        <taxon>Clostridia</taxon>
        <taxon>Lachnospirales</taxon>
        <taxon>Lachnospiraceae</taxon>
        <taxon>Coprococcus</taxon>
    </lineage>
</organism>
<name>A0ABV1EIK1_9FIRM</name>
<proteinExistence type="predicted"/>
<feature type="signal peptide" evidence="2">
    <location>
        <begin position="1"/>
        <end position="22"/>
    </location>
</feature>
<dbReference type="InterPro" id="IPR021908">
    <property type="entry name" value="YfbK_C"/>
</dbReference>
<dbReference type="Pfam" id="PF12450">
    <property type="entry name" value="vWF_A"/>
    <property type="match status" value="1"/>
</dbReference>
<dbReference type="Pfam" id="PF00092">
    <property type="entry name" value="VWA"/>
    <property type="match status" value="1"/>
</dbReference>
<evidence type="ECO:0000259" key="3">
    <source>
        <dbReference type="PROSITE" id="PS50234"/>
    </source>
</evidence>
<keyword evidence="2" id="KW-0732">Signal</keyword>
<dbReference type="PROSITE" id="PS51257">
    <property type="entry name" value="PROKAR_LIPOPROTEIN"/>
    <property type="match status" value="1"/>
</dbReference>